<dbReference type="AlphaFoldDB" id="R0GZK9"/>
<accession>R0GZK9</accession>
<protein>
    <submittedName>
        <fullName evidence="1">Uncharacterized protein</fullName>
    </submittedName>
</protein>
<dbReference type="EMBL" id="KB870811">
    <property type="protein sequence ID" value="EOA17760.1"/>
    <property type="molecule type" value="Genomic_DNA"/>
</dbReference>
<sequence length="82" mass="9756">MLSGRRSRLSWRAHGITHCSSHTLRAFFSSLHFHHHHQNTKQNMVIKKEESFSVCNKVRSLIQRISLKSAKIFVFYHHQLFL</sequence>
<keyword evidence="2" id="KW-1185">Reference proteome</keyword>
<gene>
    <name evidence="1" type="ORF">CARUB_v10006148mg</name>
</gene>
<evidence type="ECO:0000313" key="1">
    <source>
        <dbReference type="EMBL" id="EOA17760.1"/>
    </source>
</evidence>
<proteinExistence type="predicted"/>
<evidence type="ECO:0000313" key="2">
    <source>
        <dbReference type="Proteomes" id="UP000029121"/>
    </source>
</evidence>
<dbReference type="Proteomes" id="UP000029121">
    <property type="component" value="Unassembled WGS sequence"/>
</dbReference>
<reference evidence="2" key="1">
    <citation type="journal article" date="2013" name="Nat. Genet.">
        <title>The Capsella rubella genome and the genomic consequences of rapid mating system evolution.</title>
        <authorList>
            <person name="Slotte T."/>
            <person name="Hazzouri K.M."/>
            <person name="Agren J.A."/>
            <person name="Koenig D."/>
            <person name="Maumus F."/>
            <person name="Guo Y.L."/>
            <person name="Steige K."/>
            <person name="Platts A.E."/>
            <person name="Escobar J.S."/>
            <person name="Newman L.K."/>
            <person name="Wang W."/>
            <person name="Mandakova T."/>
            <person name="Vello E."/>
            <person name="Smith L.M."/>
            <person name="Henz S.R."/>
            <person name="Steffen J."/>
            <person name="Takuno S."/>
            <person name="Brandvain Y."/>
            <person name="Coop G."/>
            <person name="Andolfatto P."/>
            <person name="Hu T.T."/>
            <person name="Blanchette M."/>
            <person name="Clark R.M."/>
            <person name="Quesneville H."/>
            <person name="Nordborg M."/>
            <person name="Gaut B.S."/>
            <person name="Lysak M.A."/>
            <person name="Jenkins J."/>
            <person name="Grimwood J."/>
            <person name="Chapman J."/>
            <person name="Prochnik S."/>
            <person name="Shu S."/>
            <person name="Rokhsar D."/>
            <person name="Schmutz J."/>
            <person name="Weigel D."/>
            <person name="Wright S.I."/>
        </authorList>
    </citation>
    <scope>NUCLEOTIDE SEQUENCE [LARGE SCALE GENOMIC DNA]</scope>
    <source>
        <strain evidence="2">cv. Monte Gargano</strain>
    </source>
</reference>
<name>R0GZK9_9BRAS</name>
<organism evidence="1 2">
    <name type="scientific">Capsella rubella</name>
    <dbReference type="NCBI Taxonomy" id="81985"/>
    <lineage>
        <taxon>Eukaryota</taxon>
        <taxon>Viridiplantae</taxon>
        <taxon>Streptophyta</taxon>
        <taxon>Embryophyta</taxon>
        <taxon>Tracheophyta</taxon>
        <taxon>Spermatophyta</taxon>
        <taxon>Magnoliopsida</taxon>
        <taxon>eudicotyledons</taxon>
        <taxon>Gunneridae</taxon>
        <taxon>Pentapetalae</taxon>
        <taxon>rosids</taxon>
        <taxon>malvids</taxon>
        <taxon>Brassicales</taxon>
        <taxon>Brassicaceae</taxon>
        <taxon>Camelineae</taxon>
        <taxon>Capsella</taxon>
    </lineage>
</organism>